<evidence type="ECO:0000313" key="2">
    <source>
        <dbReference type="Proteomes" id="UP000284333"/>
    </source>
</evidence>
<dbReference type="EMBL" id="RKLN01000001">
    <property type="protein sequence ID" value="RVW06246.1"/>
    <property type="molecule type" value="Genomic_DNA"/>
</dbReference>
<organism evidence="1 2">
    <name type="scientific">Rhodococcus spongiicola</name>
    <dbReference type="NCBI Taxonomy" id="2487352"/>
    <lineage>
        <taxon>Bacteria</taxon>
        <taxon>Bacillati</taxon>
        <taxon>Actinomycetota</taxon>
        <taxon>Actinomycetes</taxon>
        <taxon>Mycobacteriales</taxon>
        <taxon>Nocardiaceae</taxon>
        <taxon>Rhodococcus</taxon>
    </lineage>
</organism>
<evidence type="ECO:0000313" key="1">
    <source>
        <dbReference type="EMBL" id="RVW06246.1"/>
    </source>
</evidence>
<gene>
    <name evidence="1" type="ORF">EF834_01970</name>
</gene>
<name>A0A3S3AQU7_9NOCA</name>
<dbReference type="OrthoDB" id="9901252at2"/>
<comment type="caution">
    <text evidence="1">The sequence shown here is derived from an EMBL/GenBank/DDBJ whole genome shotgun (WGS) entry which is preliminary data.</text>
</comment>
<dbReference type="RefSeq" id="WP_127945227.1">
    <property type="nucleotide sequence ID" value="NZ_RKLN01000001.1"/>
</dbReference>
<proteinExistence type="predicted"/>
<dbReference type="AlphaFoldDB" id="A0A3S3AQU7"/>
<reference evidence="1 2" key="1">
    <citation type="submission" date="2018-11" db="EMBL/GenBank/DDBJ databases">
        <title>Rhodococcus spongicola sp. nov. and Rhodococcus xishaensis sp. nov. from marine sponges.</title>
        <authorList>
            <person name="Li L."/>
            <person name="Lin H.W."/>
        </authorList>
    </citation>
    <scope>NUCLEOTIDE SEQUENCE [LARGE SCALE GENOMIC DNA]</scope>
    <source>
        <strain evidence="1 2">LHW50502</strain>
    </source>
</reference>
<protein>
    <submittedName>
        <fullName evidence="1">Uncharacterized protein</fullName>
    </submittedName>
</protein>
<sequence length="65" mass="7027">MSHIVHLTRVGHSSIGGSGTAADAIRKRAARLRESGTPFERDGMTLRFKDSNGADVTLSYEEVLP</sequence>
<dbReference type="Proteomes" id="UP000284333">
    <property type="component" value="Unassembled WGS sequence"/>
</dbReference>
<keyword evidence="2" id="KW-1185">Reference proteome</keyword>
<accession>A0A3S3AQU7</accession>